<name>A0A2J6TI91_9HELO</name>
<dbReference type="Proteomes" id="UP000235371">
    <property type="component" value="Unassembled WGS sequence"/>
</dbReference>
<keyword evidence="2" id="KW-0472">Membrane</keyword>
<protein>
    <submittedName>
        <fullName evidence="3">Uncharacterized protein</fullName>
    </submittedName>
</protein>
<keyword evidence="2" id="KW-0812">Transmembrane</keyword>
<dbReference type="RefSeq" id="XP_024739641.1">
    <property type="nucleotide sequence ID" value="XM_024872087.1"/>
</dbReference>
<feature type="transmembrane region" description="Helical" evidence="2">
    <location>
        <begin position="34"/>
        <end position="52"/>
    </location>
</feature>
<feature type="region of interest" description="Disordered" evidence="1">
    <location>
        <begin position="74"/>
        <end position="102"/>
    </location>
</feature>
<dbReference type="GeneID" id="36580168"/>
<evidence type="ECO:0000256" key="2">
    <source>
        <dbReference type="SAM" id="Phobius"/>
    </source>
</evidence>
<accession>A0A2J6TI91</accession>
<sequence length="102" mass="11696">MLARDIVQRSKKYIRNPLRIFCLANRVRAYSSGLLNPQLWFNIFVVMAWLLIRRTLEIFGIHLPGLAVVPQNQQVPSAKSNKNRDSAVGQPQENDFVHLEAP</sequence>
<evidence type="ECO:0000313" key="4">
    <source>
        <dbReference type="Proteomes" id="UP000235371"/>
    </source>
</evidence>
<dbReference type="InParanoid" id="A0A2J6TI91"/>
<proteinExistence type="predicted"/>
<evidence type="ECO:0000313" key="3">
    <source>
        <dbReference type="EMBL" id="PMD62737.1"/>
    </source>
</evidence>
<organism evidence="3 4">
    <name type="scientific">Hyaloscypha bicolor E</name>
    <dbReference type="NCBI Taxonomy" id="1095630"/>
    <lineage>
        <taxon>Eukaryota</taxon>
        <taxon>Fungi</taxon>
        <taxon>Dikarya</taxon>
        <taxon>Ascomycota</taxon>
        <taxon>Pezizomycotina</taxon>
        <taxon>Leotiomycetes</taxon>
        <taxon>Helotiales</taxon>
        <taxon>Hyaloscyphaceae</taxon>
        <taxon>Hyaloscypha</taxon>
        <taxon>Hyaloscypha bicolor</taxon>
    </lineage>
</organism>
<dbReference type="AlphaFoldDB" id="A0A2J6TI91"/>
<evidence type="ECO:0000256" key="1">
    <source>
        <dbReference type="SAM" id="MobiDB-lite"/>
    </source>
</evidence>
<dbReference type="EMBL" id="KZ613783">
    <property type="protein sequence ID" value="PMD62737.1"/>
    <property type="molecule type" value="Genomic_DNA"/>
</dbReference>
<keyword evidence="4" id="KW-1185">Reference proteome</keyword>
<keyword evidence="2" id="KW-1133">Transmembrane helix</keyword>
<gene>
    <name evidence="3" type="ORF">K444DRAFT_348710</name>
</gene>
<reference evidence="3 4" key="1">
    <citation type="submission" date="2016-04" db="EMBL/GenBank/DDBJ databases">
        <title>A degradative enzymes factory behind the ericoid mycorrhizal symbiosis.</title>
        <authorList>
            <consortium name="DOE Joint Genome Institute"/>
            <person name="Martino E."/>
            <person name="Morin E."/>
            <person name="Grelet G."/>
            <person name="Kuo A."/>
            <person name="Kohler A."/>
            <person name="Daghino S."/>
            <person name="Barry K."/>
            <person name="Choi C."/>
            <person name="Cichocki N."/>
            <person name="Clum A."/>
            <person name="Copeland A."/>
            <person name="Hainaut M."/>
            <person name="Haridas S."/>
            <person name="Labutti K."/>
            <person name="Lindquist E."/>
            <person name="Lipzen A."/>
            <person name="Khouja H.-R."/>
            <person name="Murat C."/>
            <person name="Ohm R."/>
            <person name="Olson A."/>
            <person name="Spatafora J."/>
            <person name="Veneault-Fourrey C."/>
            <person name="Henrissat B."/>
            <person name="Grigoriev I."/>
            <person name="Martin F."/>
            <person name="Perotto S."/>
        </authorList>
    </citation>
    <scope>NUCLEOTIDE SEQUENCE [LARGE SCALE GENOMIC DNA]</scope>
    <source>
        <strain evidence="3 4">E</strain>
    </source>
</reference>
<dbReference type="OrthoDB" id="3532452at2759"/>